<dbReference type="InterPro" id="IPR011008">
    <property type="entry name" value="Dimeric_a/b-barrel"/>
</dbReference>
<protein>
    <submittedName>
        <fullName evidence="2">EthD domain-containing protein</fullName>
    </submittedName>
</protein>
<name>A0ABU3AGQ0_9ACTN</name>
<evidence type="ECO:0000259" key="1">
    <source>
        <dbReference type="Pfam" id="PF07110"/>
    </source>
</evidence>
<dbReference type="Proteomes" id="UP001180724">
    <property type="component" value="Unassembled WGS sequence"/>
</dbReference>
<feature type="domain" description="EthD" evidence="1">
    <location>
        <begin position="12"/>
        <end position="97"/>
    </location>
</feature>
<evidence type="ECO:0000313" key="3">
    <source>
        <dbReference type="Proteomes" id="UP001180724"/>
    </source>
</evidence>
<gene>
    <name evidence="2" type="ORF">RM812_02330</name>
</gene>
<comment type="caution">
    <text evidence="2">The sequence shown here is derived from an EMBL/GenBank/DDBJ whole genome shotgun (WGS) entry which is preliminary data.</text>
</comment>
<dbReference type="NCBIfam" id="TIGR02118">
    <property type="entry name" value="EthD family reductase"/>
    <property type="match status" value="1"/>
</dbReference>
<organism evidence="2 3">
    <name type="scientific">Streptomyces lancefieldiae</name>
    <dbReference type="NCBI Taxonomy" id="3075520"/>
    <lineage>
        <taxon>Bacteria</taxon>
        <taxon>Bacillati</taxon>
        <taxon>Actinomycetota</taxon>
        <taxon>Actinomycetes</taxon>
        <taxon>Kitasatosporales</taxon>
        <taxon>Streptomycetaceae</taxon>
        <taxon>Streptomyces</taxon>
    </lineage>
</organism>
<evidence type="ECO:0000313" key="2">
    <source>
        <dbReference type="EMBL" id="MDT0609075.1"/>
    </source>
</evidence>
<accession>A0ABU3AGQ0</accession>
<keyword evidence="3" id="KW-1185">Reference proteome</keyword>
<dbReference type="InterPro" id="IPR009799">
    <property type="entry name" value="EthD_dom"/>
</dbReference>
<proteinExistence type="predicted"/>
<dbReference type="EMBL" id="JAVRFH010000002">
    <property type="protein sequence ID" value="MDT0609075.1"/>
    <property type="molecule type" value="Genomic_DNA"/>
</dbReference>
<dbReference type="RefSeq" id="WP_311570670.1">
    <property type="nucleotide sequence ID" value="NZ_JAVRFH010000002.1"/>
</dbReference>
<reference evidence="2" key="1">
    <citation type="submission" date="2024-05" db="EMBL/GenBank/DDBJ databases">
        <title>30 novel species of actinomycetes from the DSMZ collection.</title>
        <authorList>
            <person name="Nouioui I."/>
        </authorList>
    </citation>
    <scope>NUCLEOTIDE SEQUENCE</scope>
    <source>
        <strain evidence="2">DSM 40712</strain>
    </source>
</reference>
<dbReference type="Pfam" id="PF07110">
    <property type="entry name" value="EthD"/>
    <property type="match status" value="1"/>
</dbReference>
<dbReference type="Gene3D" id="3.30.70.100">
    <property type="match status" value="1"/>
</dbReference>
<dbReference type="SUPFAM" id="SSF54909">
    <property type="entry name" value="Dimeric alpha+beta barrel"/>
    <property type="match status" value="1"/>
</dbReference>
<sequence length="123" mass="14682">MLKFIFMINRIEGMSFERFVEYHRNRHAPLFTSIPEAQRYVRKYTVSHPVRAENYPSPAYDGLTEIWFESWEDHHAFFASENYKKLVNPDEAKFIDVSSVAFMVTEEEVVIRHDSPTRPRVPR</sequence>